<accession>A0ABW3M828</accession>
<comment type="caution">
    <text evidence="1">The sequence shown here is derived from an EMBL/GenBank/DDBJ whole genome shotgun (WGS) entry which is preliminary data.</text>
</comment>
<keyword evidence="2" id="KW-1185">Reference proteome</keyword>
<name>A0ABW3M828_9PSEU</name>
<evidence type="ECO:0000313" key="2">
    <source>
        <dbReference type="Proteomes" id="UP001597045"/>
    </source>
</evidence>
<gene>
    <name evidence="1" type="ORF">ACFQ1S_15465</name>
</gene>
<organism evidence="1 2">
    <name type="scientific">Kibdelosporangium lantanae</name>
    <dbReference type="NCBI Taxonomy" id="1497396"/>
    <lineage>
        <taxon>Bacteria</taxon>
        <taxon>Bacillati</taxon>
        <taxon>Actinomycetota</taxon>
        <taxon>Actinomycetes</taxon>
        <taxon>Pseudonocardiales</taxon>
        <taxon>Pseudonocardiaceae</taxon>
        <taxon>Kibdelosporangium</taxon>
    </lineage>
</organism>
<evidence type="ECO:0000313" key="1">
    <source>
        <dbReference type="EMBL" id="MFD1046847.1"/>
    </source>
</evidence>
<dbReference type="EMBL" id="JBHTIS010000814">
    <property type="protein sequence ID" value="MFD1046847.1"/>
    <property type="molecule type" value="Genomic_DNA"/>
</dbReference>
<protein>
    <submittedName>
        <fullName evidence="1">Uncharacterized protein</fullName>
    </submittedName>
</protein>
<sequence length="57" mass="6061">MLETLEQLLTPGALVLADDTELPSLAGYLAYVRDPANGYTSVNFPVADGMEVSCRTA</sequence>
<reference evidence="2" key="1">
    <citation type="journal article" date="2019" name="Int. J. Syst. Evol. Microbiol.">
        <title>The Global Catalogue of Microorganisms (GCM) 10K type strain sequencing project: providing services to taxonomists for standard genome sequencing and annotation.</title>
        <authorList>
            <consortium name="The Broad Institute Genomics Platform"/>
            <consortium name="The Broad Institute Genome Sequencing Center for Infectious Disease"/>
            <person name="Wu L."/>
            <person name="Ma J."/>
        </authorList>
    </citation>
    <scope>NUCLEOTIDE SEQUENCE [LARGE SCALE GENOMIC DNA]</scope>
    <source>
        <strain evidence="2">JCM 31486</strain>
    </source>
</reference>
<dbReference type="Gene3D" id="3.40.50.150">
    <property type="entry name" value="Vaccinia Virus protein VP39"/>
    <property type="match status" value="1"/>
</dbReference>
<proteinExistence type="predicted"/>
<dbReference type="Proteomes" id="UP001597045">
    <property type="component" value="Unassembled WGS sequence"/>
</dbReference>
<dbReference type="InterPro" id="IPR029063">
    <property type="entry name" value="SAM-dependent_MTases_sf"/>
</dbReference>